<dbReference type="InterPro" id="IPR013785">
    <property type="entry name" value="Aldolase_TIM"/>
</dbReference>
<dbReference type="EMBL" id="BARS01053585">
    <property type="protein sequence ID" value="GAG52521.1"/>
    <property type="molecule type" value="Genomic_DNA"/>
</dbReference>
<dbReference type="InterPro" id="IPR051690">
    <property type="entry name" value="PseI-like"/>
</dbReference>
<dbReference type="Gene3D" id="3.20.20.70">
    <property type="entry name" value="Aldolase class I"/>
    <property type="match status" value="1"/>
</dbReference>
<dbReference type="PANTHER" id="PTHR42966">
    <property type="entry name" value="N-ACETYLNEURAMINATE SYNTHASE"/>
    <property type="match status" value="1"/>
</dbReference>
<reference evidence="2" key="1">
    <citation type="journal article" date="2014" name="Front. Microbiol.">
        <title>High frequency of phylogenetically diverse reductive dehalogenase-homologous genes in deep subseafloor sedimentary metagenomes.</title>
        <authorList>
            <person name="Kawai M."/>
            <person name="Futagami T."/>
            <person name="Toyoda A."/>
            <person name="Takaki Y."/>
            <person name="Nishi S."/>
            <person name="Hori S."/>
            <person name="Arai W."/>
            <person name="Tsubouchi T."/>
            <person name="Morono Y."/>
            <person name="Uchiyama I."/>
            <person name="Ito T."/>
            <person name="Fujiyama A."/>
            <person name="Inagaki F."/>
            <person name="Takami H."/>
        </authorList>
    </citation>
    <scope>NUCLEOTIDE SEQUENCE</scope>
    <source>
        <strain evidence="2">Expedition CK06-06</strain>
    </source>
</reference>
<feature type="domain" description="PseI/NeuA/B-like" evidence="1">
    <location>
        <begin position="3"/>
        <end position="75"/>
    </location>
</feature>
<dbReference type="InterPro" id="IPR013132">
    <property type="entry name" value="PseI/NeuA/B-like_N"/>
</dbReference>
<organism evidence="2">
    <name type="scientific">marine sediment metagenome</name>
    <dbReference type="NCBI Taxonomy" id="412755"/>
    <lineage>
        <taxon>unclassified sequences</taxon>
        <taxon>metagenomes</taxon>
        <taxon>ecological metagenomes</taxon>
    </lineage>
</organism>
<feature type="non-terminal residue" evidence="2">
    <location>
        <position position="1"/>
    </location>
</feature>
<dbReference type="GO" id="GO:0047444">
    <property type="term" value="F:N-acylneuraminate-9-phosphate synthase activity"/>
    <property type="evidence" value="ECO:0007669"/>
    <property type="project" value="TreeGrafter"/>
</dbReference>
<dbReference type="Pfam" id="PF03102">
    <property type="entry name" value="NeuB"/>
    <property type="match status" value="1"/>
</dbReference>
<evidence type="ECO:0000259" key="1">
    <source>
        <dbReference type="Pfam" id="PF03102"/>
    </source>
</evidence>
<evidence type="ECO:0000313" key="2">
    <source>
        <dbReference type="EMBL" id="GAG52521.1"/>
    </source>
</evidence>
<proteinExistence type="predicted"/>
<accession>X0ZWV1</accession>
<dbReference type="SUPFAM" id="SSF51569">
    <property type="entry name" value="Aldolase"/>
    <property type="match status" value="1"/>
</dbReference>
<dbReference type="GO" id="GO:0016051">
    <property type="term" value="P:carbohydrate biosynthetic process"/>
    <property type="evidence" value="ECO:0007669"/>
    <property type="project" value="InterPro"/>
</dbReference>
<dbReference type="PANTHER" id="PTHR42966:SF1">
    <property type="entry name" value="SIALIC ACID SYNTHASE"/>
    <property type="match status" value="1"/>
</dbReference>
<dbReference type="AlphaFoldDB" id="X0ZWV1"/>
<gene>
    <name evidence="2" type="ORF">S01H1_79482</name>
</gene>
<protein>
    <recommendedName>
        <fullName evidence="1">PseI/NeuA/B-like domain-containing protein</fullName>
    </recommendedName>
</protein>
<name>X0ZWV1_9ZZZZ</name>
<sequence>EFDQIDRAVEIFSGAGCPFDLMHCVSTYPMDDDDANLGRIKTRRERYRCNVGYSGHVVGLAVSYAAAAIEITSLERPALGAV</sequence>
<comment type="caution">
    <text evidence="2">The sequence shown here is derived from an EMBL/GenBank/DDBJ whole genome shotgun (WGS) entry which is preliminary data.</text>
</comment>